<dbReference type="Gene3D" id="3.30.530.20">
    <property type="match status" value="1"/>
</dbReference>
<dbReference type="Pfam" id="PF08982">
    <property type="entry name" value="AtaL"/>
    <property type="match status" value="1"/>
</dbReference>
<keyword evidence="2" id="KW-1185">Reference proteome</keyword>
<name>A0A9W8Y1M2_9PLEO</name>
<organism evidence="1 2">
    <name type="scientific">Neocucurbitaria cava</name>
    <dbReference type="NCBI Taxonomy" id="798079"/>
    <lineage>
        <taxon>Eukaryota</taxon>
        <taxon>Fungi</taxon>
        <taxon>Dikarya</taxon>
        <taxon>Ascomycota</taxon>
        <taxon>Pezizomycotina</taxon>
        <taxon>Dothideomycetes</taxon>
        <taxon>Pleosporomycetidae</taxon>
        <taxon>Pleosporales</taxon>
        <taxon>Pleosporineae</taxon>
        <taxon>Cucurbitariaceae</taxon>
        <taxon>Neocucurbitaria</taxon>
    </lineage>
</organism>
<protein>
    <recommendedName>
        <fullName evidence="3">DUF1857-domain-containing protein</fullName>
    </recommendedName>
</protein>
<dbReference type="SUPFAM" id="SSF55961">
    <property type="entry name" value="Bet v1-like"/>
    <property type="match status" value="1"/>
</dbReference>
<sequence length="163" mass="18337">MVNLHLAYTGKINPPGASPVLNRDQVWAGLQRKIRFAQEFVPIIEGCDVLEEKDGVVTRVVKFKPGFGPGDSAKEVVRGYWPSWVDFQQEDGSHVRNIISDGSSGDLDDLHMTYAFEFRFPKIEEGSKEADEQLKKLKETSKKAVESSIDAIRQMVIDGRIKE</sequence>
<dbReference type="CDD" id="cd08863">
    <property type="entry name" value="SRPBCC_DUF1857"/>
    <property type="match status" value="1"/>
</dbReference>
<dbReference type="OrthoDB" id="2320332at2759"/>
<gene>
    <name evidence="1" type="ORF">N0V83_008926</name>
</gene>
<reference evidence="1" key="1">
    <citation type="submission" date="2022-10" db="EMBL/GenBank/DDBJ databases">
        <title>Tapping the CABI collections for fungal endophytes: first genome assemblies for Collariella, Neodidymelliopsis, Ascochyta clinopodiicola, Didymella pomorum, Didymosphaeria variabile, Neocosmospora piperis and Neocucurbitaria cava.</title>
        <authorList>
            <person name="Hill R."/>
        </authorList>
    </citation>
    <scope>NUCLEOTIDE SEQUENCE</scope>
    <source>
        <strain evidence="1">IMI 356814</strain>
    </source>
</reference>
<dbReference type="EMBL" id="JAPEUY010000016">
    <property type="protein sequence ID" value="KAJ4365306.1"/>
    <property type="molecule type" value="Genomic_DNA"/>
</dbReference>
<accession>A0A9W8Y1M2</accession>
<evidence type="ECO:0000313" key="1">
    <source>
        <dbReference type="EMBL" id="KAJ4365306.1"/>
    </source>
</evidence>
<proteinExistence type="predicted"/>
<comment type="caution">
    <text evidence="1">The sequence shown here is derived from an EMBL/GenBank/DDBJ whole genome shotgun (WGS) entry which is preliminary data.</text>
</comment>
<dbReference type="InterPro" id="IPR023393">
    <property type="entry name" value="START-like_dom_sf"/>
</dbReference>
<evidence type="ECO:0008006" key="3">
    <source>
        <dbReference type="Google" id="ProtNLM"/>
    </source>
</evidence>
<evidence type="ECO:0000313" key="2">
    <source>
        <dbReference type="Proteomes" id="UP001140560"/>
    </source>
</evidence>
<dbReference type="Proteomes" id="UP001140560">
    <property type="component" value="Unassembled WGS sequence"/>
</dbReference>
<dbReference type="AlphaFoldDB" id="A0A9W8Y1M2"/>
<dbReference type="InterPro" id="IPR015075">
    <property type="entry name" value="AtaL"/>
</dbReference>